<keyword evidence="2" id="KW-1185">Reference proteome</keyword>
<sequence length="198" mass="22831">MPIEDGAGLKDAHKLLQSPVLGAKRVECFEIWFYEGENWEAQKEIQNLQEQGRGGLEFRLAKNNLEVLEQNEKDDLGFCSRSNWLAYSDNNTKKFHHHARQRRSKKLIEQLKNSHETLHEDPDEIDEISIQYFCSLFTSTTPAVDYGSTLGEVEFQSLSTEHHMAMAKEYVEENIEAAIWMMHLSKVPHGVRSITIVP</sequence>
<gene>
    <name evidence="1" type="ORF">M9H77_12196</name>
</gene>
<dbReference type="Proteomes" id="UP001060085">
    <property type="component" value="Linkage Group LG03"/>
</dbReference>
<accession>A0ACC0BGW2</accession>
<reference evidence="2" key="1">
    <citation type="journal article" date="2023" name="Nat. Plants">
        <title>Single-cell RNA sequencing provides a high-resolution roadmap for understanding the multicellular compartmentation of specialized metabolism.</title>
        <authorList>
            <person name="Sun S."/>
            <person name="Shen X."/>
            <person name="Li Y."/>
            <person name="Li Y."/>
            <person name="Wang S."/>
            <person name="Li R."/>
            <person name="Zhang H."/>
            <person name="Shen G."/>
            <person name="Guo B."/>
            <person name="Wei J."/>
            <person name="Xu J."/>
            <person name="St-Pierre B."/>
            <person name="Chen S."/>
            <person name="Sun C."/>
        </authorList>
    </citation>
    <scope>NUCLEOTIDE SEQUENCE [LARGE SCALE GENOMIC DNA]</scope>
</reference>
<evidence type="ECO:0000313" key="2">
    <source>
        <dbReference type="Proteomes" id="UP001060085"/>
    </source>
</evidence>
<evidence type="ECO:0000313" key="1">
    <source>
        <dbReference type="EMBL" id="KAI5671832.1"/>
    </source>
</evidence>
<proteinExistence type="predicted"/>
<protein>
    <submittedName>
        <fullName evidence="1">Uncharacterized protein</fullName>
    </submittedName>
</protein>
<comment type="caution">
    <text evidence="1">The sequence shown here is derived from an EMBL/GenBank/DDBJ whole genome shotgun (WGS) entry which is preliminary data.</text>
</comment>
<organism evidence="1 2">
    <name type="scientific">Catharanthus roseus</name>
    <name type="common">Madagascar periwinkle</name>
    <name type="synonym">Vinca rosea</name>
    <dbReference type="NCBI Taxonomy" id="4058"/>
    <lineage>
        <taxon>Eukaryota</taxon>
        <taxon>Viridiplantae</taxon>
        <taxon>Streptophyta</taxon>
        <taxon>Embryophyta</taxon>
        <taxon>Tracheophyta</taxon>
        <taxon>Spermatophyta</taxon>
        <taxon>Magnoliopsida</taxon>
        <taxon>eudicotyledons</taxon>
        <taxon>Gunneridae</taxon>
        <taxon>Pentapetalae</taxon>
        <taxon>asterids</taxon>
        <taxon>lamiids</taxon>
        <taxon>Gentianales</taxon>
        <taxon>Apocynaceae</taxon>
        <taxon>Rauvolfioideae</taxon>
        <taxon>Vinceae</taxon>
        <taxon>Catharanthinae</taxon>
        <taxon>Catharanthus</taxon>
    </lineage>
</organism>
<dbReference type="EMBL" id="CM044703">
    <property type="protein sequence ID" value="KAI5671832.1"/>
    <property type="molecule type" value="Genomic_DNA"/>
</dbReference>
<name>A0ACC0BGW2_CATRO</name>